<dbReference type="EC" id="4.3.2.2" evidence="2 3"/>
<organism evidence="5 6">
    <name type="scientific">Candidatus Spechtbacteria bacterium RIFCSPLOWO2_01_FULL_43_12</name>
    <dbReference type="NCBI Taxonomy" id="1802162"/>
    <lineage>
        <taxon>Bacteria</taxon>
        <taxon>Candidatus Spechtiibacteriota</taxon>
    </lineage>
</organism>
<evidence type="ECO:0000256" key="3">
    <source>
        <dbReference type="RuleBase" id="RU361172"/>
    </source>
</evidence>
<dbReference type="GO" id="GO:0070626">
    <property type="term" value="F:(S)-2-(5-amino-1-(5-phospho-D-ribosyl)imidazole-4-carboxamido) succinate lyase (fumarate-forming) activity"/>
    <property type="evidence" value="ECO:0007669"/>
    <property type="project" value="TreeGrafter"/>
</dbReference>
<dbReference type="PROSITE" id="PS00163">
    <property type="entry name" value="FUMARATE_LYASES"/>
    <property type="match status" value="1"/>
</dbReference>
<comment type="catalytic activity">
    <reaction evidence="3">
        <text>(2S)-2-[5-amino-1-(5-phospho-beta-D-ribosyl)imidazole-4-carboxamido]succinate = 5-amino-1-(5-phospho-beta-D-ribosyl)imidazole-4-carboxamide + fumarate</text>
        <dbReference type="Rhea" id="RHEA:23920"/>
        <dbReference type="ChEBI" id="CHEBI:29806"/>
        <dbReference type="ChEBI" id="CHEBI:58443"/>
        <dbReference type="ChEBI" id="CHEBI:58475"/>
        <dbReference type="EC" id="4.3.2.2"/>
    </reaction>
</comment>
<dbReference type="UniPathway" id="UPA00074">
    <property type="reaction ID" value="UER00132"/>
</dbReference>
<evidence type="ECO:0000313" key="5">
    <source>
        <dbReference type="EMBL" id="OGZ60927.1"/>
    </source>
</evidence>
<keyword evidence="1 3" id="KW-0456">Lyase</keyword>
<dbReference type="PRINTS" id="PR00149">
    <property type="entry name" value="FUMRATELYASE"/>
</dbReference>
<keyword evidence="3" id="KW-0658">Purine biosynthesis</keyword>
<comment type="caution">
    <text evidence="5">The sequence shown here is derived from an EMBL/GenBank/DDBJ whole genome shotgun (WGS) entry which is preliminary data.</text>
</comment>
<gene>
    <name evidence="5" type="ORF">A2919_00105</name>
</gene>
<dbReference type="PANTHER" id="PTHR43172">
    <property type="entry name" value="ADENYLOSUCCINATE LYASE"/>
    <property type="match status" value="1"/>
</dbReference>
<evidence type="ECO:0000313" key="6">
    <source>
        <dbReference type="Proteomes" id="UP000178835"/>
    </source>
</evidence>
<evidence type="ECO:0000256" key="1">
    <source>
        <dbReference type="ARBA" id="ARBA00023239"/>
    </source>
</evidence>
<feature type="domain" description="Adenylosuccinate lyase C-terminal" evidence="4">
    <location>
        <begin position="367"/>
        <end position="452"/>
    </location>
</feature>
<evidence type="ECO:0000259" key="4">
    <source>
        <dbReference type="SMART" id="SM00998"/>
    </source>
</evidence>
<reference evidence="5 6" key="1">
    <citation type="journal article" date="2016" name="Nat. Commun.">
        <title>Thousands of microbial genomes shed light on interconnected biogeochemical processes in an aquifer system.</title>
        <authorList>
            <person name="Anantharaman K."/>
            <person name="Brown C.T."/>
            <person name="Hug L.A."/>
            <person name="Sharon I."/>
            <person name="Castelle C.J."/>
            <person name="Probst A.J."/>
            <person name="Thomas B.C."/>
            <person name="Singh A."/>
            <person name="Wilkins M.J."/>
            <person name="Karaoz U."/>
            <person name="Brodie E.L."/>
            <person name="Williams K.H."/>
            <person name="Hubbard S.S."/>
            <person name="Banfield J.F."/>
        </authorList>
    </citation>
    <scope>NUCLEOTIDE SEQUENCE [LARGE SCALE GENOMIC DNA]</scope>
</reference>
<dbReference type="Pfam" id="PF10397">
    <property type="entry name" value="ADSL_C"/>
    <property type="match status" value="1"/>
</dbReference>
<comment type="catalytic activity">
    <reaction evidence="3">
        <text>N(6)-(1,2-dicarboxyethyl)-AMP = fumarate + AMP</text>
        <dbReference type="Rhea" id="RHEA:16853"/>
        <dbReference type="ChEBI" id="CHEBI:29806"/>
        <dbReference type="ChEBI" id="CHEBI:57567"/>
        <dbReference type="ChEBI" id="CHEBI:456215"/>
        <dbReference type="EC" id="4.3.2.2"/>
    </reaction>
</comment>
<dbReference type="GO" id="GO:0044208">
    <property type="term" value="P:'de novo' AMP biosynthetic process"/>
    <property type="evidence" value="ECO:0007669"/>
    <property type="project" value="UniProtKB-UniPathway"/>
</dbReference>
<accession>A0A1G2HEL8</accession>
<name>A0A1G2HEL8_9BACT</name>
<dbReference type="Proteomes" id="UP000178835">
    <property type="component" value="Unassembled WGS sequence"/>
</dbReference>
<dbReference type="SMART" id="SM00998">
    <property type="entry name" value="ADSL_C"/>
    <property type="match status" value="1"/>
</dbReference>
<dbReference type="InterPro" id="IPR019468">
    <property type="entry name" value="AdenyloSucc_lyase_C"/>
</dbReference>
<dbReference type="InterPro" id="IPR000362">
    <property type="entry name" value="Fumarate_lyase_fam"/>
</dbReference>
<protein>
    <recommendedName>
        <fullName evidence="2 3">Adenylosuccinate lyase</fullName>
        <shortName evidence="3">ASL</shortName>
        <ecNumber evidence="2 3">4.3.2.2</ecNumber>
    </recommendedName>
    <alternativeName>
        <fullName evidence="3">Adenylosuccinase</fullName>
    </alternativeName>
</protein>
<dbReference type="GO" id="GO:0004018">
    <property type="term" value="F:N6-(1,2-dicarboxyethyl)AMP AMP-lyase (fumarate-forming) activity"/>
    <property type="evidence" value="ECO:0007669"/>
    <property type="project" value="UniProtKB-UniRule"/>
</dbReference>
<dbReference type="Gene3D" id="1.10.275.60">
    <property type="match status" value="1"/>
</dbReference>
<comment type="pathway">
    <text evidence="3">Purine metabolism; AMP biosynthesis via de novo pathway; AMP from IMP: step 2/2.</text>
</comment>
<dbReference type="Pfam" id="PF00206">
    <property type="entry name" value="Lyase_1"/>
    <property type="match status" value="1"/>
</dbReference>
<comment type="pathway">
    <text evidence="3">Purine metabolism; IMP biosynthesis via de novo pathway; 5-amino-1-(5-phospho-D-ribosyl)imidazole-4-carboxamide from 5-amino-1-(5-phospho-D-ribosyl)imidazole-4-carboxylate: step 2/2.</text>
</comment>
<dbReference type="PRINTS" id="PR00145">
    <property type="entry name" value="ARGSUCLYASE"/>
</dbReference>
<dbReference type="InterPro" id="IPR008948">
    <property type="entry name" value="L-Aspartase-like"/>
</dbReference>
<dbReference type="AlphaFoldDB" id="A0A1G2HEL8"/>
<proteinExistence type="inferred from homology"/>
<dbReference type="InterPro" id="IPR020557">
    <property type="entry name" value="Fumarate_lyase_CS"/>
</dbReference>
<dbReference type="InterPro" id="IPR022761">
    <property type="entry name" value="Fumarate_lyase_N"/>
</dbReference>
<evidence type="ECO:0000256" key="2">
    <source>
        <dbReference type="NCBIfam" id="TIGR00928"/>
    </source>
</evidence>
<comment type="similarity">
    <text evidence="3">Belongs to the lyase 1 family. Adenylosuccinate lyase subfamily.</text>
</comment>
<sequence length="466" mass="52495">MNFENYQSPFSWRYGSPEMRALFSEINKRKTWRKVWVALAIAQNKLGLITKNELEAIVKNQENIDIEKAHEIEKEIKHDLMAELKTFAAQSGKAGGKIHLGATSQDIEDNADIINFLKALNLVETKLKQLLLVFAQKIEKNKDLVCMGYTHLQPAEPTTLGYRFAAYAQDLLLDFRFLSYVKTQIKGKGIKGAVGTSASYHSLLKEKAHNLEDLALSYLKINSFDITTQVYPRKIDYLILTVLSSIAQSLYKFAFDLRILQSPGFGELQEPFGAKQVGSSAMPFKRNPINAEKICSLSRIICAHNKVAWENAANSLLERTLDDSASRRIILPESFLAADEIISQAKFIVENLAVNQKNIQNNLEKYGPFSGCENLMMQAVKNGADRQIIHEAIRKASLAAWDKIALEQANPLVKLLKNDKIITKFVKSDQIAQLINPAKYIGLAPKRCALFVEKLRLSVKEYKTIS</sequence>
<dbReference type="Gene3D" id="1.10.40.30">
    <property type="entry name" value="Fumarase/aspartase (C-terminal domain)"/>
    <property type="match status" value="1"/>
</dbReference>
<dbReference type="EMBL" id="MHOH01000010">
    <property type="protein sequence ID" value="OGZ60927.1"/>
    <property type="molecule type" value="Genomic_DNA"/>
</dbReference>
<dbReference type="GO" id="GO:0005829">
    <property type="term" value="C:cytosol"/>
    <property type="evidence" value="ECO:0007669"/>
    <property type="project" value="TreeGrafter"/>
</dbReference>
<dbReference type="GO" id="GO:0006189">
    <property type="term" value="P:'de novo' IMP biosynthetic process"/>
    <property type="evidence" value="ECO:0007669"/>
    <property type="project" value="UniProtKB-UniPathway"/>
</dbReference>
<dbReference type="UniPathway" id="UPA00075">
    <property type="reaction ID" value="UER00336"/>
</dbReference>
<dbReference type="SUPFAM" id="SSF48557">
    <property type="entry name" value="L-aspartase-like"/>
    <property type="match status" value="1"/>
</dbReference>
<dbReference type="PANTHER" id="PTHR43172:SF1">
    <property type="entry name" value="ADENYLOSUCCINATE LYASE"/>
    <property type="match status" value="1"/>
</dbReference>
<dbReference type="NCBIfam" id="TIGR00928">
    <property type="entry name" value="purB"/>
    <property type="match status" value="1"/>
</dbReference>
<dbReference type="Gene3D" id="1.20.200.10">
    <property type="entry name" value="Fumarase/aspartase (Central domain)"/>
    <property type="match status" value="1"/>
</dbReference>
<dbReference type="InterPro" id="IPR004769">
    <property type="entry name" value="Pur_lyase"/>
</dbReference>